<feature type="non-terminal residue" evidence="1">
    <location>
        <position position="275"/>
    </location>
</feature>
<keyword evidence="2" id="KW-1185">Reference proteome</keyword>
<proteinExistence type="predicted"/>
<organism evidence="1 2">
    <name type="scientific">Gigaspora margarita</name>
    <dbReference type="NCBI Taxonomy" id="4874"/>
    <lineage>
        <taxon>Eukaryota</taxon>
        <taxon>Fungi</taxon>
        <taxon>Fungi incertae sedis</taxon>
        <taxon>Mucoromycota</taxon>
        <taxon>Glomeromycotina</taxon>
        <taxon>Glomeromycetes</taxon>
        <taxon>Diversisporales</taxon>
        <taxon>Gigasporaceae</taxon>
        <taxon>Gigaspora</taxon>
    </lineage>
</organism>
<name>A0ABN7W5R0_GIGMA</name>
<accession>A0ABN7W5R0</accession>
<sequence>MALSDKRRTIYEDPVSGNLEMNITIEKVKKEALHLIKVAQLFDCIGMDIVELLPITKKGHRYLVVSVKYVTKIIELVCEKAKINHSQTNGLVESKEATLTLDLIVELYPVKEVSDKYYDALLLKQTFQIIDRAKVIRYKARLEQKLGGKLEDKWMGPYLIYAVMGNGMYKLYTTGHDEKVIKTIVHGKLEKTIQLLLDKLNKNEELEIKENKKRNKAQQIYENMPLYLQDLDQDNEAEPIMPIEKPVDLERRAKQYLQRNRNSEFLSPVECSYIK</sequence>
<dbReference type="EMBL" id="CAJVQB010030121">
    <property type="protein sequence ID" value="CAG8815114.1"/>
    <property type="molecule type" value="Genomic_DNA"/>
</dbReference>
<dbReference type="Proteomes" id="UP000789901">
    <property type="component" value="Unassembled WGS sequence"/>
</dbReference>
<protein>
    <submittedName>
        <fullName evidence="1">22459_t:CDS:1</fullName>
    </submittedName>
</protein>
<dbReference type="InterPro" id="IPR052160">
    <property type="entry name" value="Gypsy_RT_Integrase-like"/>
</dbReference>
<reference evidence="1 2" key="1">
    <citation type="submission" date="2021-06" db="EMBL/GenBank/DDBJ databases">
        <authorList>
            <person name="Kallberg Y."/>
            <person name="Tangrot J."/>
            <person name="Rosling A."/>
        </authorList>
    </citation>
    <scope>NUCLEOTIDE SEQUENCE [LARGE SCALE GENOMIC DNA]</scope>
    <source>
        <strain evidence="1 2">120-4 pot B 10/14</strain>
    </source>
</reference>
<comment type="caution">
    <text evidence="1">The sequence shown here is derived from an EMBL/GenBank/DDBJ whole genome shotgun (WGS) entry which is preliminary data.</text>
</comment>
<gene>
    <name evidence="1" type="ORF">GMARGA_LOCUS26210</name>
</gene>
<evidence type="ECO:0000313" key="1">
    <source>
        <dbReference type="EMBL" id="CAG8815114.1"/>
    </source>
</evidence>
<evidence type="ECO:0000313" key="2">
    <source>
        <dbReference type="Proteomes" id="UP000789901"/>
    </source>
</evidence>
<dbReference type="PANTHER" id="PTHR47266">
    <property type="entry name" value="ENDONUCLEASE-RELATED"/>
    <property type="match status" value="1"/>
</dbReference>